<comment type="caution">
    <text evidence="1">The sequence shown here is derived from an EMBL/GenBank/DDBJ whole genome shotgun (WGS) entry which is preliminary data.</text>
</comment>
<dbReference type="AlphaFoldDB" id="A0A940DTF4"/>
<proteinExistence type="predicted"/>
<dbReference type="Proteomes" id="UP000725002">
    <property type="component" value="Unassembled WGS sequence"/>
</dbReference>
<protein>
    <submittedName>
        <fullName evidence="1">Uncharacterized protein</fullName>
    </submittedName>
</protein>
<evidence type="ECO:0000313" key="2">
    <source>
        <dbReference type="Proteomes" id="UP000725002"/>
    </source>
</evidence>
<gene>
    <name evidence="1" type="ORF">IAB75_10685</name>
</gene>
<evidence type="ECO:0000313" key="1">
    <source>
        <dbReference type="EMBL" id="MBO8484558.1"/>
    </source>
</evidence>
<reference evidence="1" key="1">
    <citation type="submission" date="2020-10" db="EMBL/GenBank/DDBJ databases">
        <authorList>
            <person name="Gilroy R."/>
        </authorList>
    </citation>
    <scope>NUCLEOTIDE SEQUENCE</scope>
    <source>
        <strain evidence="1">G3-8215</strain>
    </source>
</reference>
<sequence>MEKNDDGLYTGLLDRIREAGKGIAASEAGELATEEAVIRRIRQKGKASEVLRPVAAAAAITAIAAVLSGTRSLPERHNNPGYAEYSVRESVPASAEPKIYTAYKNSRKLKEKIMPELPYTISEK</sequence>
<dbReference type="EMBL" id="JADILV010000079">
    <property type="protein sequence ID" value="MBO8484558.1"/>
    <property type="molecule type" value="Genomic_DNA"/>
</dbReference>
<reference evidence="1" key="2">
    <citation type="journal article" date="2021" name="PeerJ">
        <title>Extensive microbial diversity within the chicken gut microbiome revealed by metagenomics and culture.</title>
        <authorList>
            <person name="Gilroy R."/>
            <person name="Ravi A."/>
            <person name="Getino M."/>
            <person name="Pursley I."/>
            <person name="Horton D.L."/>
            <person name="Alikhan N.F."/>
            <person name="Baker D."/>
            <person name="Gharbi K."/>
            <person name="Hall N."/>
            <person name="Watson M."/>
            <person name="Adriaenssens E.M."/>
            <person name="Foster-Nyarko E."/>
            <person name="Jarju S."/>
            <person name="Secka A."/>
            <person name="Antonio M."/>
            <person name="Oren A."/>
            <person name="Chaudhuri R.R."/>
            <person name="La Ragione R."/>
            <person name="Hildebrand F."/>
            <person name="Pallen M.J."/>
        </authorList>
    </citation>
    <scope>NUCLEOTIDE SEQUENCE</scope>
    <source>
        <strain evidence="1">G3-8215</strain>
    </source>
</reference>
<accession>A0A940DTF4</accession>
<organism evidence="1 2">
    <name type="scientific">Candidatus Cryptobacteroides avicola</name>
    <dbReference type="NCBI Taxonomy" id="2840757"/>
    <lineage>
        <taxon>Bacteria</taxon>
        <taxon>Pseudomonadati</taxon>
        <taxon>Bacteroidota</taxon>
        <taxon>Bacteroidia</taxon>
        <taxon>Bacteroidales</taxon>
        <taxon>Candidatus Cryptobacteroides</taxon>
    </lineage>
</organism>
<name>A0A940DTF4_9BACT</name>